<dbReference type="AlphaFoldDB" id="A0AAD4KKZ5"/>
<dbReference type="InterPro" id="IPR053008">
    <property type="entry name" value="Phomopsin_biosynth_assoc"/>
</dbReference>
<dbReference type="PANTHER" id="PTHR35896">
    <property type="entry name" value="IG-LIKE DOMAIN-CONTAINING PROTEIN"/>
    <property type="match status" value="1"/>
</dbReference>
<sequence length="100" mass="12003">MELAVLGEDRLFVSWEYHIVHCTYMYMAMHRAYTVRGYIDSHLDDWNHTRHCQKILLERNMEDVDISTVGFLRFPECRAVWDVGFAGSPQNEKMPWTRYD</sequence>
<reference evidence="1" key="1">
    <citation type="submission" date="2021-12" db="EMBL/GenBank/DDBJ databases">
        <title>Convergent genome expansion in fungi linked to evolution of root-endophyte symbiosis.</title>
        <authorList>
            <consortium name="DOE Joint Genome Institute"/>
            <person name="Ke Y.-H."/>
            <person name="Bonito G."/>
            <person name="Liao H.-L."/>
            <person name="Looney B."/>
            <person name="Rojas-Flechas A."/>
            <person name="Nash J."/>
            <person name="Hameed K."/>
            <person name="Schadt C."/>
            <person name="Martin F."/>
            <person name="Crous P.W."/>
            <person name="Miettinen O."/>
            <person name="Magnuson J.K."/>
            <person name="Labbe J."/>
            <person name="Jacobson D."/>
            <person name="Doktycz M.J."/>
            <person name="Veneault-Fourrey C."/>
            <person name="Kuo A."/>
            <person name="Mondo S."/>
            <person name="Calhoun S."/>
            <person name="Riley R."/>
            <person name="Ohm R."/>
            <person name="LaButti K."/>
            <person name="Andreopoulos B."/>
            <person name="Pangilinan J."/>
            <person name="Nolan M."/>
            <person name="Tritt A."/>
            <person name="Clum A."/>
            <person name="Lipzen A."/>
            <person name="Daum C."/>
            <person name="Barry K."/>
            <person name="Grigoriev I.V."/>
            <person name="Vilgalys R."/>
        </authorList>
    </citation>
    <scope>NUCLEOTIDE SEQUENCE</scope>
    <source>
        <strain evidence="1">PMI_201</strain>
    </source>
</reference>
<proteinExistence type="predicted"/>
<gene>
    <name evidence="1" type="ORF">BGW36DRAFT_388628</name>
</gene>
<dbReference type="RefSeq" id="XP_046067683.1">
    <property type="nucleotide sequence ID" value="XM_046217245.1"/>
</dbReference>
<accession>A0AAD4KKZ5</accession>
<organism evidence="1 2">
    <name type="scientific">Talaromyces proteolyticus</name>
    <dbReference type="NCBI Taxonomy" id="1131652"/>
    <lineage>
        <taxon>Eukaryota</taxon>
        <taxon>Fungi</taxon>
        <taxon>Dikarya</taxon>
        <taxon>Ascomycota</taxon>
        <taxon>Pezizomycotina</taxon>
        <taxon>Eurotiomycetes</taxon>
        <taxon>Eurotiomycetidae</taxon>
        <taxon>Eurotiales</taxon>
        <taxon>Trichocomaceae</taxon>
        <taxon>Talaromyces</taxon>
        <taxon>Talaromyces sect. Bacilispori</taxon>
    </lineage>
</organism>
<dbReference type="PANTHER" id="PTHR35896:SF3">
    <property type="entry name" value="MAJOR FACILITATOR SUPERFAMILY TRANSPORTER"/>
    <property type="match status" value="1"/>
</dbReference>
<keyword evidence="2" id="KW-1185">Reference proteome</keyword>
<dbReference type="Proteomes" id="UP001201262">
    <property type="component" value="Unassembled WGS sequence"/>
</dbReference>
<dbReference type="GeneID" id="70247532"/>
<name>A0AAD4KKZ5_9EURO</name>
<evidence type="ECO:0000313" key="2">
    <source>
        <dbReference type="Proteomes" id="UP001201262"/>
    </source>
</evidence>
<protein>
    <submittedName>
        <fullName evidence="1">Uncharacterized protein</fullName>
    </submittedName>
</protein>
<comment type="caution">
    <text evidence="1">The sequence shown here is derived from an EMBL/GenBank/DDBJ whole genome shotgun (WGS) entry which is preliminary data.</text>
</comment>
<dbReference type="EMBL" id="JAJTJA010000012">
    <property type="protein sequence ID" value="KAH8691591.1"/>
    <property type="molecule type" value="Genomic_DNA"/>
</dbReference>
<evidence type="ECO:0000313" key="1">
    <source>
        <dbReference type="EMBL" id="KAH8691591.1"/>
    </source>
</evidence>